<organism evidence="2 3">
    <name type="scientific">Phytophthora cactorum</name>
    <dbReference type="NCBI Taxonomy" id="29920"/>
    <lineage>
        <taxon>Eukaryota</taxon>
        <taxon>Sar</taxon>
        <taxon>Stramenopiles</taxon>
        <taxon>Oomycota</taxon>
        <taxon>Peronosporomycetes</taxon>
        <taxon>Peronosporales</taxon>
        <taxon>Peronosporaceae</taxon>
        <taxon>Phytophthora</taxon>
    </lineage>
</organism>
<reference evidence="2" key="1">
    <citation type="submission" date="2018-05" db="EMBL/GenBank/DDBJ databases">
        <title>Effector identification in a new, highly contiguous assembly of the strawberry crown rot pathogen Phytophthora cactorum.</title>
        <authorList>
            <person name="Armitage A.D."/>
            <person name="Nellist C.F."/>
            <person name="Bates H."/>
            <person name="Vickerstaff R.J."/>
            <person name="Harrison R.J."/>
        </authorList>
    </citation>
    <scope>NUCLEOTIDE SEQUENCE</scope>
    <source>
        <strain evidence="2">P421</strain>
    </source>
</reference>
<dbReference type="Proteomes" id="UP000760860">
    <property type="component" value="Unassembled WGS sequence"/>
</dbReference>
<gene>
    <name evidence="2" type="ORF">PC129_g25184</name>
</gene>
<dbReference type="EMBL" id="RCMV01005226">
    <property type="protein sequence ID" value="KAG3188836.1"/>
    <property type="molecule type" value="Genomic_DNA"/>
</dbReference>
<evidence type="ECO:0000313" key="2">
    <source>
        <dbReference type="EMBL" id="KAG3188836.1"/>
    </source>
</evidence>
<keyword evidence="1" id="KW-0812">Transmembrane</keyword>
<protein>
    <submittedName>
        <fullName evidence="2">Uncharacterized protein</fullName>
    </submittedName>
</protein>
<proteinExistence type="predicted"/>
<keyword evidence="1" id="KW-1133">Transmembrane helix</keyword>
<feature type="transmembrane region" description="Helical" evidence="1">
    <location>
        <begin position="12"/>
        <end position="36"/>
    </location>
</feature>
<comment type="caution">
    <text evidence="2">The sequence shown here is derived from an EMBL/GenBank/DDBJ whole genome shotgun (WGS) entry which is preliminary data.</text>
</comment>
<name>A0A8T1GQ16_9STRA</name>
<sequence length="81" mass="8868">MDDVTYFSNESVSSILMVPHAVCSAIATIFVGLRLYTARHVTKTKWSMDEYVSIAALITNHIMIVCEGVGWSPVPLLQAPA</sequence>
<dbReference type="AlphaFoldDB" id="A0A8T1GQ16"/>
<evidence type="ECO:0000313" key="3">
    <source>
        <dbReference type="Proteomes" id="UP000760860"/>
    </source>
</evidence>
<accession>A0A8T1GQ16</accession>
<keyword evidence="1" id="KW-0472">Membrane</keyword>
<evidence type="ECO:0000256" key="1">
    <source>
        <dbReference type="SAM" id="Phobius"/>
    </source>
</evidence>